<evidence type="ECO:0000313" key="2">
    <source>
        <dbReference type="Proteomes" id="UP000288805"/>
    </source>
</evidence>
<sequence length="202" mass="22800">MEETSWRHKLREVWLKEGDRNTSFLHKMANAHRRNTLAKVKINGVSLTEEANIKVGIFQAFQILDKSKGLEPQYKGHELRSLSIQDATKLEEPFVKEAVFNALLALNGASILRLVLVPKKGGTKDLKDIRPISLVGGLYKLLAKVSANWLKKMVSKVVSNFHNAFVEDRQILDVVLIANRAIDSMLKSNRSKVPCKLDIEKT</sequence>
<gene>
    <name evidence="1" type="ORF">CK203_089447</name>
</gene>
<protein>
    <submittedName>
        <fullName evidence="1">Uncharacterized protein</fullName>
    </submittedName>
</protein>
<organism evidence="1 2">
    <name type="scientific">Vitis vinifera</name>
    <name type="common">Grape</name>
    <dbReference type="NCBI Taxonomy" id="29760"/>
    <lineage>
        <taxon>Eukaryota</taxon>
        <taxon>Viridiplantae</taxon>
        <taxon>Streptophyta</taxon>
        <taxon>Embryophyta</taxon>
        <taxon>Tracheophyta</taxon>
        <taxon>Spermatophyta</taxon>
        <taxon>Magnoliopsida</taxon>
        <taxon>eudicotyledons</taxon>
        <taxon>Gunneridae</taxon>
        <taxon>Pentapetalae</taxon>
        <taxon>rosids</taxon>
        <taxon>Vitales</taxon>
        <taxon>Vitaceae</taxon>
        <taxon>Viteae</taxon>
        <taxon>Vitis</taxon>
    </lineage>
</organism>
<evidence type="ECO:0000313" key="1">
    <source>
        <dbReference type="EMBL" id="RVW44242.1"/>
    </source>
</evidence>
<reference evidence="1 2" key="1">
    <citation type="journal article" date="2018" name="PLoS Genet.">
        <title>Population sequencing reveals clonal diversity and ancestral inbreeding in the grapevine cultivar Chardonnay.</title>
        <authorList>
            <person name="Roach M.J."/>
            <person name="Johnson D.L."/>
            <person name="Bohlmann J."/>
            <person name="van Vuuren H.J."/>
            <person name="Jones S.J."/>
            <person name="Pretorius I.S."/>
            <person name="Schmidt S.A."/>
            <person name="Borneman A.R."/>
        </authorList>
    </citation>
    <scope>NUCLEOTIDE SEQUENCE [LARGE SCALE GENOMIC DNA]</scope>
    <source>
        <strain evidence="2">cv. Chardonnay</strain>
        <tissue evidence="1">Leaf</tissue>
    </source>
</reference>
<proteinExistence type="predicted"/>
<dbReference type="EMBL" id="QGNW01001359">
    <property type="protein sequence ID" value="RVW44242.1"/>
    <property type="molecule type" value="Genomic_DNA"/>
</dbReference>
<dbReference type="AlphaFoldDB" id="A0A438E9D4"/>
<accession>A0A438E9D4</accession>
<name>A0A438E9D4_VITVI</name>
<comment type="caution">
    <text evidence="1">The sequence shown here is derived from an EMBL/GenBank/DDBJ whole genome shotgun (WGS) entry which is preliminary data.</text>
</comment>
<dbReference type="Proteomes" id="UP000288805">
    <property type="component" value="Unassembled WGS sequence"/>
</dbReference>